<evidence type="ECO:0000313" key="10">
    <source>
        <dbReference type="EMBL" id="POF62914.1"/>
    </source>
</evidence>
<dbReference type="InterPro" id="IPR051084">
    <property type="entry name" value="H+-coupled_symporters"/>
</dbReference>
<feature type="transmembrane region" description="Helical" evidence="8">
    <location>
        <begin position="370"/>
        <end position="391"/>
    </location>
</feature>
<evidence type="ECO:0000256" key="6">
    <source>
        <dbReference type="ARBA" id="ARBA00022989"/>
    </source>
</evidence>
<gene>
    <name evidence="10" type="primary">proP</name>
    <name evidence="10" type="ORF">KMAL_14140</name>
</gene>
<dbReference type="PROSITE" id="PS50850">
    <property type="entry name" value="MFS"/>
    <property type="match status" value="1"/>
</dbReference>
<keyword evidence="11" id="KW-1185">Reference proteome</keyword>
<dbReference type="Pfam" id="PF00083">
    <property type="entry name" value="Sugar_tr"/>
    <property type="match status" value="1"/>
</dbReference>
<proteinExistence type="predicted"/>
<dbReference type="InterPro" id="IPR020846">
    <property type="entry name" value="MFS_dom"/>
</dbReference>
<evidence type="ECO:0000259" key="9">
    <source>
        <dbReference type="PROSITE" id="PS50850"/>
    </source>
</evidence>
<organism evidence="10 11">
    <name type="scientific">Novacetimonas maltaceti</name>
    <dbReference type="NCBI Taxonomy" id="1203393"/>
    <lineage>
        <taxon>Bacteria</taxon>
        <taxon>Pseudomonadati</taxon>
        <taxon>Pseudomonadota</taxon>
        <taxon>Alphaproteobacteria</taxon>
        <taxon>Acetobacterales</taxon>
        <taxon>Acetobacteraceae</taxon>
        <taxon>Novacetimonas</taxon>
    </lineage>
</organism>
<dbReference type="Gene3D" id="1.20.1250.20">
    <property type="entry name" value="MFS general substrate transporter like domains"/>
    <property type="match status" value="2"/>
</dbReference>
<feature type="transmembrane region" description="Helical" evidence="8">
    <location>
        <begin position="329"/>
        <end position="349"/>
    </location>
</feature>
<sequence length="431" mass="46838">MENGILPTVRTQPSWLAITATALGSALEWYDLMLYGLFAVTFSHLFFPVADRHSSLSLIASFGSFGIAMVARPLGAAWLGSYADRNGRRRGLVLSTMLMTLGTALLALMPSYATLGPVASVGIVLSRLTQGFAAGGEFGTAAAMLSERNPARRGLYSSLQWSASGISITLASFLAWLLHQVYSDAQIQAWAWRLPFLLGMALGPAITWLRLRADESPEFVRHESHLPLREIMFTEKRKVVTAAVLMGLGAAGSYINVYMPTLEMTLLHMNASQAMVGTIVSSLLTIIFPPLCALLGDLVDRRRLMMACAAAGGGLAVPLFMLLVHYPSVMTGIIVQSVLSIIIYCGYYANVPALFSEMFQSRNRSSGIAVSYALGQLVFGGFTPMIVTILIDRFHSNIMPGLYLALIAVPSIFCVYLSRKFMARPEPECKK</sequence>
<dbReference type="EMBL" id="POTC01000014">
    <property type="protein sequence ID" value="POF62914.1"/>
    <property type="molecule type" value="Genomic_DNA"/>
</dbReference>
<feature type="transmembrane region" description="Helical" evidence="8">
    <location>
        <begin position="190"/>
        <end position="211"/>
    </location>
</feature>
<feature type="transmembrane region" description="Helical" evidence="8">
    <location>
        <begin position="239"/>
        <end position="259"/>
    </location>
</feature>
<reference evidence="10 11" key="1">
    <citation type="submission" date="2018-01" db="EMBL/GenBank/DDBJ databases">
        <title>Draft Genome Sequence of Komagataeibacter maltaceti LMG 1529, a Vinegar Producing Acetic Acid Bacterium Isolated from Malt Vinegar Brewery Acetifiers.</title>
        <authorList>
            <person name="Zhang Q."/>
            <person name="Hollensteiner J."/>
            <person name="Poehlein A."/>
            <person name="Daniel R."/>
        </authorList>
    </citation>
    <scope>NUCLEOTIDE SEQUENCE [LARGE SCALE GENOMIC DNA]</scope>
    <source>
        <strain evidence="10 11">LMG 1529</strain>
    </source>
</reference>
<dbReference type="RefSeq" id="WP_110095081.1">
    <property type="nucleotide sequence ID" value="NZ_POTC01000014.1"/>
</dbReference>
<dbReference type="InterPro" id="IPR036259">
    <property type="entry name" value="MFS_trans_sf"/>
</dbReference>
<evidence type="ECO:0000256" key="3">
    <source>
        <dbReference type="ARBA" id="ARBA00022475"/>
    </source>
</evidence>
<evidence type="ECO:0000313" key="11">
    <source>
        <dbReference type="Proteomes" id="UP000237344"/>
    </source>
</evidence>
<dbReference type="OrthoDB" id="9783227at2"/>
<dbReference type="InterPro" id="IPR011701">
    <property type="entry name" value="MFS"/>
</dbReference>
<dbReference type="PANTHER" id="PTHR43528:SF1">
    <property type="entry name" value="ALPHA-KETOGLUTARATE PERMEASE"/>
    <property type="match status" value="1"/>
</dbReference>
<feature type="domain" description="Major facilitator superfamily (MFS) profile" evidence="9">
    <location>
        <begin position="17"/>
        <end position="422"/>
    </location>
</feature>
<dbReference type="Pfam" id="PF07690">
    <property type="entry name" value="MFS_1"/>
    <property type="match status" value="1"/>
</dbReference>
<evidence type="ECO:0000256" key="4">
    <source>
        <dbReference type="ARBA" id="ARBA00022692"/>
    </source>
</evidence>
<feature type="transmembrane region" description="Helical" evidence="8">
    <location>
        <begin position="124"/>
        <end position="146"/>
    </location>
</feature>
<accession>A0A2S3W1Y5</accession>
<evidence type="ECO:0000256" key="2">
    <source>
        <dbReference type="ARBA" id="ARBA00022448"/>
    </source>
</evidence>
<protein>
    <submittedName>
        <fullName evidence="10">Proline/betaine transporter</fullName>
    </submittedName>
</protein>
<dbReference type="GO" id="GO:0005886">
    <property type="term" value="C:plasma membrane"/>
    <property type="evidence" value="ECO:0007669"/>
    <property type="project" value="UniProtKB-SubCell"/>
</dbReference>
<feature type="transmembrane region" description="Helical" evidence="8">
    <location>
        <begin position="91"/>
        <end position="112"/>
    </location>
</feature>
<keyword evidence="3" id="KW-1003">Cell membrane</keyword>
<keyword evidence="6 8" id="KW-1133">Transmembrane helix</keyword>
<dbReference type="PANTHER" id="PTHR43528">
    <property type="entry name" value="ALPHA-KETOGLUTARATE PERMEASE"/>
    <property type="match status" value="1"/>
</dbReference>
<comment type="subcellular location">
    <subcellularLocation>
        <location evidence="1">Cell membrane</location>
        <topology evidence="1">Multi-pass membrane protein</topology>
    </subcellularLocation>
</comment>
<keyword evidence="7 8" id="KW-0472">Membrane</keyword>
<name>A0A2S3W1Y5_9PROT</name>
<dbReference type="AlphaFoldDB" id="A0A2S3W1Y5"/>
<dbReference type="GO" id="GO:0015293">
    <property type="term" value="F:symporter activity"/>
    <property type="evidence" value="ECO:0007669"/>
    <property type="project" value="UniProtKB-KW"/>
</dbReference>
<feature type="transmembrane region" description="Helical" evidence="8">
    <location>
        <begin position="158"/>
        <end position="178"/>
    </location>
</feature>
<comment type="caution">
    <text evidence="10">The sequence shown here is derived from an EMBL/GenBank/DDBJ whole genome shotgun (WGS) entry which is preliminary data.</text>
</comment>
<evidence type="ECO:0000256" key="1">
    <source>
        <dbReference type="ARBA" id="ARBA00004651"/>
    </source>
</evidence>
<feature type="transmembrane region" description="Helical" evidence="8">
    <location>
        <begin position="56"/>
        <end position="79"/>
    </location>
</feature>
<keyword evidence="4 8" id="KW-0812">Transmembrane</keyword>
<evidence type="ECO:0000256" key="8">
    <source>
        <dbReference type="SAM" id="Phobius"/>
    </source>
</evidence>
<feature type="transmembrane region" description="Helical" evidence="8">
    <location>
        <begin position="397"/>
        <end position="417"/>
    </location>
</feature>
<feature type="transmembrane region" description="Helical" evidence="8">
    <location>
        <begin position="271"/>
        <end position="292"/>
    </location>
</feature>
<evidence type="ECO:0000256" key="5">
    <source>
        <dbReference type="ARBA" id="ARBA00022847"/>
    </source>
</evidence>
<dbReference type="Proteomes" id="UP000237344">
    <property type="component" value="Unassembled WGS sequence"/>
</dbReference>
<feature type="transmembrane region" description="Helical" evidence="8">
    <location>
        <begin position="304"/>
        <end position="323"/>
    </location>
</feature>
<keyword evidence="5" id="KW-0769">Symport</keyword>
<keyword evidence="2" id="KW-0813">Transport</keyword>
<dbReference type="InterPro" id="IPR005828">
    <property type="entry name" value="MFS_sugar_transport-like"/>
</dbReference>
<dbReference type="SUPFAM" id="SSF103473">
    <property type="entry name" value="MFS general substrate transporter"/>
    <property type="match status" value="1"/>
</dbReference>
<evidence type="ECO:0000256" key="7">
    <source>
        <dbReference type="ARBA" id="ARBA00023136"/>
    </source>
</evidence>